<proteinExistence type="predicted"/>
<reference evidence="1 2" key="1">
    <citation type="submission" date="2018-05" db="EMBL/GenBank/DDBJ databases">
        <title>Marinilabilia rubrum sp. nov., isolated from saltern sediment.</title>
        <authorList>
            <person name="Zhang R."/>
        </authorList>
    </citation>
    <scope>NUCLEOTIDE SEQUENCE [LARGE SCALE GENOMIC DNA]</scope>
    <source>
        <strain evidence="1 2">WTE16</strain>
    </source>
</reference>
<dbReference type="AlphaFoldDB" id="A0A2U2BDY6"/>
<evidence type="ECO:0000313" key="1">
    <source>
        <dbReference type="EMBL" id="PWE01285.1"/>
    </source>
</evidence>
<comment type="caution">
    <text evidence="1">The sequence shown here is derived from an EMBL/GenBank/DDBJ whole genome shotgun (WGS) entry which is preliminary data.</text>
</comment>
<dbReference type="Proteomes" id="UP000244956">
    <property type="component" value="Unassembled WGS sequence"/>
</dbReference>
<dbReference type="EMBL" id="QEWP01000001">
    <property type="protein sequence ID" value="PWE01285.1"/>
    <property type="molecule type" value="Genomic_DNA"/>
</dbReference>
<sequence length="75" mass="8605">MVKNTFSLNQGCFKGFEKDNFFLSDAEKTGNFSILPPNKKNFVISICKSYQNNKQAQIIILPNKFCVQASYYENP</sequence>
<evidence type="ECO:0000313" key="2">
    <source>
        <dbReference type="Proteomes" id="UP000244956"/>
    </source>
</evidence>
<protein>
    <submittedName>
        <fullName evidence="1">Uncharacterized protein</fullName>
    </submittedName>
</protein>
<keyword evidence="2" id="KW-1185">Reference proteome</keyword>
<accession>A0A2U2BDY6</accession>
<organism evidence="1 2">
    <name type="scientific">Marinilabilia rubra</name>
    <dbReference type="NCBI Taxonomy" id="2162893"/>
    <lineage>
        <taxon>Bacteria</taxon>
        <taxon>Pseudomonadati</taxon>
        <taxon>Bacteroidota</taxon>
        <taxon>Bacteroidia</taxon>
        <taxon>Marinilabiliales</taxon>
        <taxon>Marinilabiliaceae</taxon>
        <taxon>Marinilabilia</taxon>
    </lineage>
</organism>
<gene>
    <name evidence="1" type="ORF">DDZ16_02025</name>
</gene>
<name>A0A2U2BDY6_9BACT</name>